<keyword evidence="2" id="KW-1185">Reference proteome</keyword>
<dbReference type="EMBL" id="FNBH01000002">
    <property type="protein sequence ID" value="SDF86998.1"/>
    <property type="molecule type" value="Genomic_DNA"/>
</dbReference>
<dbReference type="AlphaFoldDB" id="A0A1G7PLD4"/>
<evidence type="ECO:0000313" key="1">
    <source>
        <dbReference type="EMBL" id="SDF86998.1"/>
    </source>
</evidence>
<organism evidence="1 2">
    <name type="scientific">Epilithonimonas hungarica</name>
    <dbReference type="NCBI Taxonomy" id="454006"/>
    <lineage>
        <taxon>Bacteria</taxon>
        <taxon>Pseudomonadati</taxon>
        <taxon>Bacteroidota</taxon>
        <taxon>Flavobacteriia</taxon>
        <taxon>Flavobacteriales</taxon>
        <taxon>Weeksellaceae</taxon>
        <taxon>Chryseobacterium group</taxon>
        <taxon>Epilithonimonas</taxon>
    </lineage>
</organism>
<protein>
    <submittedName>
        <fullName evidence="1">Uncharacterized protein</fullName>
    </submittedName>
</protein>
<sequence length="48" mass="5737">MNYCENLYYKAFAMNDLKNSVRNVSLFKTVLTKISNCLYLLYELFRST</sequence>
<dbReference type="STRING" id="454006.SAMN05421825_2332"/>
<accession>A0A1G7PLD4</accession>
<name>A0A1G7PLD4_9FLAO</name>
<reference evidence="2" key="1">
    <citation type="submission" date="2016-10" db="EMBL/GenBank/DDBJ databases">
        <authorList>
            <person name="Varghese N."/>
            <person name="Submissions S."/>
        </authorList>
    </citation>
    <scope>NUCLEOTIDE SEQUENCE [LARGE SCALE GENOMIC DNA]</scope>
    <source>
        <strain evidence="2">DSM 19684</strain>
    </source>
</reference>
<proteinExistence type="predicted"/>
<dbReference type="Proteomes" id="UP000199203">
    <property type="component" value="Unassembled WGS sequence"/>
</dbReference>
<evidence type="ECO:0000313" key="2">
    <source>
        <dbReference type="Proteomes" id="UP000199203"/>
    </source>
</evidence>
<gene>
    <name evidence="1" type="ORF">SAMN05421825_2332</name>
</gene>